<keyword evidence="11" id="KW-0460">Magnesium</keyword>
<reference evidence="14 15" key="1">
    <citation type="journal article" date="2012" name="Proc. Natl. Acad. Sci. U.S.A.">
        <title>Comparative genomics of Ceriporiopsis subvermispora and Phanerochaete chrysosporium provide insight into selective ligninolysis.</title>
        <authorList>
            <person name="Fernandez-Fueyo E."/>
            <person name="Ruiz-Duenas F.J."/>
            <person name="Ferreira P."/>
            <person name="Floudas D."/>
            <person name="Hibbett D.S."/>
            <person name="Canessa P."/>
            <person name="Larrondo L.F."/>
            <person name="James T.Y."/>
            <person name="Seelenfreund D."/>
            <person name="Lobos S."/>
            <person name="Polanco R."/>
            <person name="Tello M."/>
            <person name="Honda Y."/>
            <person name="Watanabe T."/>
            <person name="Watanabe T."/>
            <person name="Ryu J.S."/>
            <person name="Kubicek C.P."/>
            <person name="Schmoll M."/>
            <person name="Gaskell J."/>
            <person name="Hammel K.E."/>
            <person name="St John F.J."/>
            <person name="Vanden Wymelenberg A."/>
            <person name="Sabat G."/>
            <person name="Splinter BonDurant S."/>
            <person name="Syed K."/>
            <person name="Yadav J.S."/>
            <person name="Doddapaneni H."/>
            <person name="Subramanian V."/>
            <person name="Lavin J.L."/>
            <person name="Oguiza J.A."/>
            <person name="Perez G."/>
            <person name="Pisabarro A.G."/>
            <person name="Ramirez L."/>
            <person name="Santoyo F."/>
            <person name="Master E."/>
            <person name="Coutinho P.M."/>
            <person name="Henrissat B."/>
            <person name="Lombard V."/>
            <person name="Magnuson J.K."/>
            <person name="Kuees U."/>
            <person name="Hori C."/>
            <person name="Igarashi K."/>
            <person name="Samejima M."/>
            <person name="Held B.W."/>
            <person name="Barry K.W."/>
            <person name="LaButti K.M."/>
            <person name="Lapidus A."/>
            <person name="Lindquist E.A."/>
            <person name="Lucas S.M."/>
            <person name="Riley R."/>
            <person name="Salamov A.A."/>
            <person name="Hoffmeister D."/>
            <person name="Schwenk D."/>
            <person name="Hadar Y."/>
            <person name="Yarden O."/>
            <person name="de Vries R.P."/>
            <person name="Wiebenga A."/>
            <person name="Stenlid J."/>
            <person name="Eastwood D."/>
            <person name="Grigoriev I.V."/>
            <person name="Berka R.M."/>
            <person name="Blanchette R.A."/>
            <person name="Kersten P."/>
            <person name="Martinez A.T."/>
            <person name="Vicuna R."/>
            <person name="Cullen D."/>
        </authorList>
    </citation>
    <scope>NUCLEOTIDE SEQUENCE [LARGE SCALE GENOMIC DNA]</scope>
    <source>
        <strain evidence="14 15">B</strain>
    </source>
</reference>
<evidence type="ECO:0000256" key="6">
    <source>
        <dbReference type="ARBA" id="ARBA00022726"/>
    </source>
</evidence>
<dbReference type="Proteomes" id="UP000016930">
    <property type="component" value="Unassembled WGS sequence"/>
</dbReference>
<gene>
    <name evidence="14" type="ORF">CERSUDRAFT_126750</name>
</gene>
<dbReference type="PRINTS" id="PR00989">
    <property type="entry name" value="ADENOKINASE"/>
</dbReference>
<dbReference type="HOGENOM" id="CLU_007422_1_0_1"/>
<comment type="similarity">
    <text evidence="3">Belongs to the carbohydrate kinase PfkB family.</text>
</comment>
<organism evidence="14 15">
    <name type="scientific">Ceriporiopsis subvermispora (strain B)</name>
    <name type="common">White-rot fungus</name>
    <name type="synonym">Gelatoporia subvermispora</name>
    <dbReference type="NCBI Taxonomy" id="914234"/>
    <lineage>
        <taxon>Eukaryota</taxon>
        <taxon>Fungi</taxon>
        <taxon>Dikarya</taxon>
        <taxon>Basidiomycota</taxon>
        <taxon>Agaricomycotina</taxon>
        <taxon>Agaricomycetes</taxon>
        <taxon>Polyporales</taxon>
        <taxon>Gelatoporiaceae</taxon>
        <taxon>Gelatoporia</taxon>
    </lineage>
</organism>
<accession>M2Q749</accession>
<evidence type="ECO:0000256" key="1">
    <source>
        <dbReference type="ARBA" id="ARBA00001946"/>
    </source>
</evidence>
<dbReference type="InterPro" id="IPR027417">
    <property type="entry name" value="P-loop_NTPase"/>
</dbReference>
<dbReference type="OrthoDB" id="432447at2759"/>
<dbReference type="Gene3D" id="3.40.1190.20">
    <property type="match status" value="1"/>
</dbReference>
<dbReference type="EMBL" id="KB445810">
    <property type="protein sequence ID" value="EMD32663.1"/>
    <property type="molecule type" value="Genomic_DNA"/>
</dbReference>
<evidence type="ECO:0000256" key="4">
    <source>
        <dbReference type="ARBA" id="ARBA00012119"/>
    </source>
</evidence>
<dbReference type="AlphaFoldDB" id="M2Q749"/>
<dbReference type="InterPro" id="IPR054498">
    <property type="entry name" value="2H-SAK"/>
</dbReference>
<dbReference type="InterPro" id="IPR052732">
    <property type="entry name" value="Cell-binding_unc_protein"/>
</dbReference>
<evidence type="ECO:0000256" key="10">
    <source>
        <dbReference type="ARBA" id="ARBA00022840"/>
    </source>
</evidence>
<name>M2Q749_CERS8</name>
<dbReference type="GO" id="GO:0004001">
    <property type="term" value="F:adenosine kinase activity"/>
    <property type="evidence" value="ECO:0007669"/>
    <property type="project" value="UniProtKB-EC"/>
</dbReference>
<dbReference type="GO" id="GO:0016791">
    <property type="term" value="F:phosphatase activity"/>
    <property type="evidence" value="ECO:0007669"/>
    <property type="project" value="UniProtKB-ARBA"/>
</dbReference>
<dbReference type="Pfam" id="PF13671">
    <property type="entry name" value="AAA_33"/>
    <property type="match status" value="1"/>
</dbReference>
<keyword evidence="8" id="KW-0418">Kinase</keyword>
<evidence type="ECO:0000256" key="3">
    <source>
        <dbReference type="ARBA" id="ARBA00010688"/>
    </source>
</evidence>
<evidence type="ECO:0000259" key="13">
    <source>
        <dbReference type="PROSITE" id="PS50056"/>
    </source>
</evidence>
<keyword evidence="5" id="KW-0808">Transferase</keyword>
<dbReference type="InterPro" id="IPR002173">
    <property type="entry name" value="Carboh/pur_kinase_PfkB_CS"/>
</dbReference>
<dbReference type="InterPro" id="IPR057023">
    <property type="entry name" value="PTP-SAK"/>
</dbReference>
<evidence type="ECO:0000256" key="7">
    <source>
        <dbReference type="ARBA" id="ARBA00022741"/>
    </source>
</evidence>
<dbReference type="Pfam" id="PF00294">
    <property type="entry name" value="PfkB"/>
    <property type="match status" value="1"/>
</dbReference>
<dbReference type="FunFam" id="3.90.190.10:FF:000157">
    <property type="entry name" value="Protein-tyrosine phosphatase"/>
    <property type="match status" value="1"/>
</dbReference>
<dbReference type="PANTHER" id="PTHR43883">
    <property type="entry name" value="SLR0207 PROTEIN"/>
    <property type="match status" value="1"/>
</dbReference>
<dbReference type="Pfam" id="PF22547">
    <property type="entry name" value="2H-SAK"/>
    <property type="match status" value="1"/>
</dbReference>
<dbReference type="SUPFAM" id="SSF56091">
    <property type="entry name" value="DNA ligase/mRNA capping enzyme, catalytic domain"/>
    <property type="match status" value="1"/>
</dbReference>
<protein>
    <recommendedName>
        <fullName evidence="4">adenosine kinase</fullName>
        <ecNumber evidence="4">2.7.1.20</ecNumber>
    </recommendedName>
</protein>
<keyword evidence="9" id="KW-0378">Hydrolase</keyword>
<dbReference type="PROSITE" id="PS00584">
    <property type="entry name" value="PFKB_KINASES_2"/>
    <property type="match status" value="1"/>
</dbReference>
<dbReference type="CDD" id="cd01168">
    <property type="entry name" value="adenosine_kinase"/>
    <property type="match status" value="1"/>
</dbReference>
<dbReference type="InterPro" id="IPR021122">
    <property type="entry name" value="RNA_ligase_dom_REL/Rnl2"/>
</dbReference>
<dbReference type="UniPathway" id="UPA00588">
    <property type="reaction ID" value="UER00659"/>
</dbReference>
<comment type="cofactor">
    <cofactor evidence="1">
        <name>Mg(2+)</name>
        <dbReference type="ChEBI" id="CHEBI:18420"/>
    </cofactor>
</comment>
<keyword evidence="10" id="KW-0067">ATP-binding</keyword>
<keyword evidence="15" id="KW-1185">Reference proteome</keyword>
<feature type="active site" description="Proton acceptor" evidence="12">
    <location>
        <position position="1177"/>
    </location>
</feature>
<dbReference type="STRING" id="914234.M2Q749"/>
<dbReference type="SUPFAM" id="SSF52799">
    <property type="entry name" value="(Phosphotyrosine protein) phosphatases II"/>
    <property type="match status" value="1"/>
</dbReference>
<dbReference type="Gene3D" id="3.90.190.10">
    <property type="entry name" value="Protein tyrosine phosphatase superfamily"/>
    <property type="match status" value="1"/>
</dbReference>
<evidence type="ECO:0000256" key="8">
    <source>
        <dbReference type="ARBA" id="ARBA00022777"/>
    </source>
</evidence>
<dbReference type="InterPro" id="IPR000387">
    <property type="entry name" value="Tyr_Pase_dom"/>
</dbReference>
<evidence type="ECO:0000256" key="11">
    <source>
        <dbReference type="ARBA" id="ARBA00022842"/>
    </source>
</evidence>
<evidence type="ECO:0000313" key="15">
    <source>
        <dbReference type="Proteomes" id="UP000016930"/>
    </source>
</evidence>
<dbReference type="SUPFAM" id="SSF53613">
    <property type="entry name" value="Ribokinase-like"/>
    <property type="match status" value="1"/>
</dbReference>
<dbReference type="CDD" id="cd14504">
    <property type="entry name" value="DUSP23"/>
    <property type="match status" value="1"/>
</dbReference>
<feature type="domain" description="Tyrosine specific protein phosphatases" evidence="13">
    <location>
        <begin position="365"/>
        <end position="446"/>
    </location>
</feature>
<keyword evidence="6" id="KW-0660">Purine salvage</keyword>
<dbReference type="SMART" id="SM00404">
    <property type="entry name" value="PTPc_motif"/>
    <property type="match status" value="1"/>
</dbReference>
<keyword evidence="7" id="KW-0547">Nucleotide-binding</keyword>
<dbReference type="InterPro" id="IPR029021">
    <property type="entry name" value="Prot-tyrosine_phosphatase-like"/>
</dbReference>
<dbReference type="InterPro" id="IPR029056">
    <property type="entry name" value="Ribokinase-like"/>
</dbReference>
<dbReference type="PANTHER" id="PTHR43883:SF1">
    <property type="entry name" value="GLUCONOKINASE"/>
    <property type="match status" value="1"/>
</dbReference>
<dbReference type="InterPro" id="IPR003595">
    <property type="entry name" value="Tyr_Pase_cat"/>
</dbReference>
<evidence type="ECO:0000256" key="12">
    <source>
        <dbReference type="PIRSR" id="PIRSR601805-1"/>
    </source>
</evidence>
<dbReference type="GO" id="GO:0006166">
    <property type="term" value="P:purine ribonucleoside salvage"/>
    <property type="evidence" value="ECO:0007669"/>
    <property type="project" value="UniProtKB-KW"/>
</dbReference>
<proteinExistence type="inferred from homology"/>
<dbReference type="Pfam" id="PF22784">
    <property type="entry name" value="PTP-SAK"/>
    <property type="match status" value="1"/>
</dbReference>
<dbReference type="GO" id="GO:0044209">
    <property type="term" value="P:AMP salvage"/>
    <property type="evidence" value="ECO:0007669"/>
    <property type="project" value="UniProtKB-UniPathway"/>
</dbReference>
<dbReference type="InterPro" id="IPR011611">
    <property type="entry name" value="PfkB_dom"/>
</dbReference>
<dbReference type="FunFam" id="3.30.1110.10:FF:000001">
    <property type="entry name" value="Adenosine kinase a"/>
    <property type="match status" value="1"/>
</dbReference>
<dbReference type="PROSITE" id="PS50056">
    <property type="entry name" value="TYR_PHOSPHATASE_2"/>
    <property type="match status" value="1"/>
</dbReference>
<evidence type="ECO:0000313" key="14">
    <source>
        <dbReference type="EMBL" id="EMD32663.1"/>
    </source>
</evidence>
<dbReference type="Pfam" id="PF09414">
    <property type="entry name" value="RNA_ligase"/>
    <property type="match status" value="1"/>
</dbReference>
<comment type="pathway">
    <text evidence="2">Purine metabolism; AMP biosynthesis via salvage pathway; AMP from adenosine: step 1/1.</text>
</comment>
<dbReference type="GO" id="GO:0005524">
    <property type="term" value="F:ATP binding"/>
    <property type="evidence" value="ECO:0007669"/>
    <property type="project" value="UniProtKB-KW"/>
</dbReference>
<dbReference type="GO" id="GO:0140096">
    <property type="term" value="F:catalytic activity, acting on a protein"/>
    <property type="evidence" value="ECO:0007669"/>
    <property type="project" value="UniProtKB-ARBA"/>
</dbReference>
<evidence type="ECO:0000256" key="5">
    <source>
        <dbReference type="ARBA" id="ARBA00022679"/>
    </source>
</evidence>
<dbReference type="InterPro" id="IPR001805">
    <property type="entry name" value="Adenokinase"/>
</dbReference>
<evidence type="ECO:0000256" key="9">
    <source>
        <dbReference type="ARBA" id="ARBA00022801"/>
    </source>
</evidence>
<evidence type="ECO:0000256" key="2">
    <source>
        <dbReference type="ARBA" id="ARBA00004801"/>
    </source>
</evidence>
<dbReference type="SUPFAM" id="SSF52540">
    <property type="entry name" value="P-loop containing nucleoside triphosphate hydrolases"/>
    <property type="match status" value="1"/>
</dbReference>
<sequence length="1223" mass="133577">MSSTRISGAAHKKLAQNELEASSKVRNHSGVQLVIFSPTTVPYHITVVTKDELRALPNQARVRAEAEHADTQHILALGLGGYPKSNVFFVVIVWAAGQVLRKRLGLPPKHFHITLSAADQHDVPKGLGALLPSEPVLPETPNPALLDHLALTLQLFGEYTRAGEVAAALCAAAPTSERGFLRLGDAARKAGTPKRAMLAFAAAYARCEDAQAREYCVRHIVEATLETEWGAVFAEAECAELPDEALEALLAPWSSELRVRLAETGTSPPTLRVPSGEARYVPFPDPEARDAGGMYRLPRFFRWLVPFQFALMSTPRNGMDIRALASPHVGIRHVVTLTEETPLDASWFVGTGVRHTFLPVPNYCPPSIEQVDLIFRLMQDEGNLPLLVHCGGGKGRAGTVAACYLAAFGFAPPRFDLVQPTMSSNDAISSLRAIRPGSIETEQQEAFVSKYCSAIWKRRSVLLDVVQEPAPCSLQVDGSLDPGCDLIVLVGLPGSGKSWLSRALITRDPRGWTYISQDESGSRAACERAIGRAPAHGRMVFDRCNASRTERREWLSLAHWAKAPVCVWFDYDEQLCTSRAQNRAGHPTLPPGGRVRSAVAQMHGMFVRPTVDEGFKAIAVVRSFAAAAELVSWLSPPVTLFKFPRTAHLLNLGSATEDDLVGGLPAVASGARVVITEKIVVQNRSHYVSPASHAQFKKLGAWLERHREELCEVLNRDPHFAQRYVLFGEWLVATHSIPYSRLPDFFLAFDMYDRSTQTWAGRRALEGILAGTSIVPVPVIYEGKMPLDTELCNMTQRPSQYYDGPLEGIYVKIEEGNRVIARGKVVRGDFISGNEHWGKAPLQLNTHFQWNRKALLQPPNHSLLPHDHRTFSVHLVAMAAHTYPLFCMGNPLLDMQVYNGEELLTKYDLKANDAILAEEKHAPIYEELVQKYKVTYVAGGAAQNAARGAAYVLPPKSVVYAGCVGDDELAEQLKAANAREGLDQAYLVKKGEKTGACAVVITGHHRCLVTTLRAAEKFEKSHLSSPEVAPLVDGARVFYVEGFFLTHGTESALEIAKKSSEAGKVFALNLSAPFIPQFFAVQLQQILPYCDIVIGNEAEAEAWASATGHPDKTNLAAVARSIATQPKSNPSRPRIVIITHGPKSTTLVSSADPDSPKVYDVHPLKDEEIVDTNGAGDAFAGGFLGAYVLGKSIDECVEAGHKLGAICVQQIGPQFKWPKVNVL</sequence>
<dbReference type="EC" id="2.7.1.20" evidence="4"/>
<dbReference type="Gene3D" id="3.40.50.300">
    <property type="entry name" value="P-loop containing nucleotide triphosphate hydrolases"/>
    <property type="match status" value="1"/>
</dbReference>
<dbReference type="Gene3D" id="3.30.470.30">
    <property type="entry name" value="DNA ligase/mRNA capping enzyme"/>
    <property type="match status" value="1"/>
</dbReference>
<dbReference type="Gene3D" id="3.30.1110.10">
    <property type="match status" value="1"/>
</dbReference>